<accession>U6GHN2</accession>
<feature type="compositionally biased region" description="Basic and acidic residues" evidence="1">
    <location>
        <begin position="893"/>
        <end position="923"/>
    </location>
</feature>
<feature type="region of interest" description="Disordered" evidence="1">
    <location>
        <begin position="825"/>
        <end position="927"/>
    </location>
</feature>
<dbReference type="AlphaFoldDB" id="U6GHN2"/>
<feature type="compositionally biased region" description="Basic and acidic residues" evidence="1">
    <location>
        <begin position="23"/>
        <end position="34"/>
    </location>
</feature>
<name>U6GHN2_EIMAC</name>
<dbReference type="VEuPathDB" id="ToxoDB:EAH_00011760"/>
<gene>
    <name evidence="2" type="ORF">EAH_00011760</name>
</gene>
<feature type="region of interest" description="Disordered" evidence="1">
    <location>
        <begin position="1"/>
        <end position="42"/>
    </location>
</feature>
<dbReference type="GeneID" id="25269246"/>
<evidence type="ECO:0000256" key="1">
    <source>
        <dbReference type="SAM" id="MobiDB-lite"/>
    </source>
</evidence>
<dbReference type="RefSeq" id="XP_013250268.1">
    <property type="nucleotide sequence ID" value="XM_013394814.1"/>
</dbReference>
<dbReference type="OMA" id="ETDCEYL"/>
<feature type="compositionally biased region" description="Low complexity" evidence="1">
    <location>
        <begin position="95"/>
        <end position="110"/>
    </location>
</feature>
<dbReference type="OrthoDB" id="348622at2759"/>
<reference evidence="2" key="2">
    <citation type="submission" date="2013-10" db="EMBL/GenBank/DDBJ databases">
        <authorList>
            <person name="Aslett M."/>
        </authorList>
    </citation>
    <scope>NUCLEOTIDE SEQUENCE [LARGE SCALE GENOMIC DNA]</scope>
    <source>
        <strain evidence="2">Houghton</strain>
    </source>
</reference>
<sequence length="955" mass="98714">MSMGADGDLAGASAGAAATTSHAHSELNEIEKEGPPAPHPTAVTRLQSLRCEEGPLASSPAVVAAAAADSAGCASEDAGGAETALSRAPQGPFTRCSASPLSRSSSGVSVHRTRSAVMSPNAQLATVSYLEAFHQKQRTQDTHDLRQRHQAFDSLKQWRGPSKLSGWRGGDTTAGVSVGEGAAARGLPGGAPGGPLRQTADRGSATAASKSRQQLVGEMAALFSRLCLGEEQRVLGVYRQKLARLQKQQLHLNALADRLIRSASATKARGTLIKERSFQLQRQLQQQEAAAKAPRKRIPALLRMPLPTLTPACATQKAQQQQQQPLDPWRRLLRRARPSRRRASLPSTVGLWGASSAPSAAAAAAAGAAAAAAAAAGADSVAASSVCTKVRERGRAGVPAAPVGAAAEPAAAAAAAAPAVAAAVSAAFELSEAVECFSSSRRRRSLPSRMVDPFFFLQRGGRMRRTAEELLQQAEAACAAAAAAGAAAPTLCRGPLLQDLHCLSRTLSVEMLQTQQRLQLAEMLQQRPAAAGRRGWEAAAARLCPLPLRHSFCAQEGPLGGPLGWPLGMHAEWGVSGMNACARSKDVSSKVPFHPPVASTAASIAAAAAEGSSGATSAAALAASVAADDCGAAAAEGSARQKSEAAAAGARAAAAGEAGAAASAAVAEAGAGSGGVWSEEDNSLLEAETDCEYLLGRQLLPYERMLLTYRMLKSKGLGVAAGAPGEAQLIEELLQAVGEGAPGGPGSASFPLGSEGLPADEEAQRWGPLWTEDADTDAAKVESLLLLVQQLQQADLQQLTHVARAIPSSSSKRHMQREETFLHAFFGEPSNSSEYSLDAPQGGAPEMRGAPAGDPTDAPRTGAPGGASLGAAKERKMEASTPGGDVETAKIATEAKAETGRERKTEKDADTETEKDSEQRKFPTAESLYRAHYLLGPWRSSLMGTPQQLQKNFNP</sequence>
<dbReference type="EMBL" id="HG671062">
    <property type="protein sequence ID" value="CDI79680.1"/>
    <property type="molecule type" value="Genomic_DNA"/>
</dbReference>
<protein>
    <submittedName>
        <fullName evidence="2">Uncharacterized protein</fullName>
    </submittedName>
</protein>
<organism evidence="2 3">
    <name type="scientific">Eimeria acervulina</name>
    <name type="common">Coccidian parasite</name>
    <dbReference type="NCBI Taxonomy" id="5801"/>
    <lineage>
        <taxon>Eukaryota</taxon>
        <taxon>Sar</taxon>
        <taxon>Alveolata</taxon>
        <taxon>Apicomplexa</taxon>
        <taxon>Conoidasida</taxon>
        <taxon>Coccidia</taxon>
        <taxon>Eucoccidiorida</taxon>
        <taxon>Eimeriorina</taxon>
        <taxon>Eimeriidae</taxon>
        <taxon>Eimeria</taxon>
    </lineage>
</organism>
<feature type="compositionally biased region" description="Low complexity" evidence="1">
    <location>
        <begin position="1"/>
        <end position="22"/>
    </location>
</feature>
<feature type="region of interest" description="Disordered" evidence="1">
    <location>
        <begin position="83"/>
        <end position="114"/>
    </location>
</feature>
<dbReference type="Proteomes" id="UP000018050">
    <property type="component" value="Unassembled WGS sequence"/>
</dbReference>
<proteinExistence type="predicted"/>
<feature type="region of interest" description="Disordered" evidence="1">
    <location>
        <begin position="162"/>
        <end position="206"/>
    </location>
</feature>
<reference evidence="2" key="1">
    <citation type="submission" date="2013-10" db="EMBL/GenBank/DDBJ databases">
        <title>Genomic analysis of the causative agents of coccidiosis in chickens.</title>
        <authorList>
            <person name="Reid A.J."/>
            <person name="Blake D."/>
            <person name="Billington K."/>
            <person name="Browne H."/>
            <person name="Dunn M."/>
            <person name="Hung S."/>
            <person name="Kawahara F."/>
            <person name="Miranda-Saavedra D."/>
            <person name="Mourier T."/>
            <person name="Nagra H."/>
            <person name="Otto T.D."/>
            <person name="Rawlings N."/>
            <person name="Sanchez A."/>
            <person name="Sanders M."/>
            <person name="Subramaniam C."/>
            <person name="Tay Y."/>
            <person name="Dear P."/>
            <person name="Doerig C."/>
            <person name="Gruber A."/>
            <person name="Parkinson J."/>
            <person name="Shirley M."/>
            <person name="Wan K.L."/>
            <person name="Berriman M."/>
            <person name="Tomley F."/>
            <person name="Pain A."/>
        </authorList>
    </citation>
    <scope>NUCLEOTIDE SEQUENCE [LARGE SCALE GENOMIC DNA]</scope>
    <source>
        <strain evidence="2">Houghton</strain>
    </source>
</reference>
<evidence type="ECO:0000313" key="2">
    <source>
        <dbReference type="EMBL" id="CDI79680.1"/>
    </source>
</evidence>
<keyword evidence="3" id="KW-1185">Reference proteome</keyword>
<evidence type="ECO:0000313" key="3">
    <source>
        <dbReference type="Proteomes" id="UP000018050"/>
    </source>
</evidence>